<dbReference type="Pfam" id="PF03466">
    <property type="entry name" value="LysR_substrate"/>
    <property type="match status" value="1"/>
</dbReference>
<dbReference type="PANTHER" id="PTHR30427:SF1">
    <property type="entry name" value="TRANSCRIPTIONAL ACTIVATOR PROTEIN LYSR"/>
    <property type="match status" value="1"/>
</dbReference>
<feature type="domain" description="HTH lysR-type" evidence="5">
    <location>
        <begin position="1"/>
        <end position="58"/>
    </location>
</feature>
<keyword evidence="2" id="KW-0805">Transcription regulation</keyword>
<dbReference type="InterPro" id="IPR005119">
    <property type="entry name" value="LysR_subst-bd"/>
</dbReference>
<keyword evidence="4" id="KW-0804">Transcription</keyword>
<dbReference type="Gene3D" id="1.10.10.10">
    <property type="entry name" value="Winged helix-like DNA-binding domain superfamily/Winged helix DNA-binding domain"/>
    <property type="match status" value="1"/>
</dbReference>
<dbReference type="SUPFAM" id="SSF53850">
    <property type="entry name" value="Periplasmic binding protein-like II"/>
    <property type="match status" value="1"/>
</dbReference>
<accession>A0ABQ4RQX2</accession>
<evidence type="ECO:0000256" key="3">
    <source>
        <dbReference type="ARBA" id="ARBA00023125"/>
    </source>
</evidence>
<dbReference type="Proteomes" id="UP001055125">
    <property type="component" value="Unassembled WGS sequence"/>
</dbReference>
<dbReference type="PANTHER" id="PTHR30427">
    <property type="entry name" value="TRANSCRIPTIONAL ACTIVATOR PROTEIN LYSR"/>
    <property type="match status" value="1"/>
</dbReference>
<dbReference type="InterPro" id="IPR036388">
    <property type="entry name" value="WH-like_DNA-bd_sf"/>
</dbReference>
<name>A0ABQ4RQX2_9HYPH</name>
<reference evidence="6" key="1">
    <citation type="journal article" date="2021" name="Front. Microbiol.">
        <title>Comprehensive Comparative Genomics and Phenotyping of Methylobacterium Species.</title>
        <authorList>
            <person name="Alessa O."/>
            <person name="Ogura Y."/>
            <person name="Fujitani Y."/>
            <person name="Takami H."/>
            <person name="Hayashi T."/>
            <person name="Sahin N."/>
            <person name="Tani A."/>
        </authorList>
    </citation>
    <scope>NUCLEOTIDE SEQUENCE</scope>
    <source>
        <strain evidence="6">DSM 19015</strain>
    </source>
</reference>
<gene>
    <name evidence="6" type="primary">occR</name>
    <name evidence="6" type="ORF">OCOJLMKI_0360</name>
</gene>
<reference evidence="6" key="2">
    <citation type="submission" date="2021-08" db="EMBL/GenBank/DDBJ databases">
        <authorList>
            <person name="Tani A."/>
            <person name="Ola A."/>
            <person name="Ogura Y."/>
            <person name="Katsura K."/>
            <person name="Hayashi T."/>
        </authorList>
    </citation>
    <scope>NUCLEOTIDE SEQUENCE</scope>
    <source>
        <strain evidence="6">DSM 19015</strain>
    </source>
</reference>
<dbReference type="Pfam" id="PF00126">
    <property type="entry name" value="HTH_1"/>
    <property type="match status" value="1"/>
</dbReference>
<dbReference type="SUPFAM" id="SSF46785">
    <property type="entry name" value="Winged helix' DNA-binding domain"/>
    <property type="match status" value="1"/>
</dbReference>
<evidence type="ECO:0000256" key="1">
    <source>
        <dbReference type="ARBA" id="ARBA00009437"/>
    </source>
</evidence>
<dbReference type="PRINTS" id="PR00039">
    <property type="entry name" value="HTHLYSR"/>
</dbReference>
<sequence>MNPAHIDLFRAVLRHGGMTRAAAALGIGQPHISRAMAQLEADLGFLLFVRGHGSALPTREGEAFAREVEQTYAGLDHLRQAARQIRELGTGPLRVACQPSLASRLLPRAIRRLHAECPGAHVAVHVPSPDAIWSWTSSGQCDIGLVRPRFGYAGVICEPFLTVDAVCALPREHALTAKRTITVQDLAGELLIAGGSGDLQQASEEAFARAGIVPRFAFMAQYTAPRCGLVAEGLGLAIVDPVPARELADLSIVLRPFEPSLPIKTMLIRPAGRPLGNLAERLIASLNAERDALSSERVQQRKASQNS</sequence>
<proteinExistence type="inferred from homology"/>
<evidence type="ECO:0000256" key="4">
    <source>
        <dbReference type="ARBA" id="ARBA00023163"/>
    </source>
</evidence>
<evidence type="ECO:0000256" key="2">
    <source>
        <dbReference type="ARBA" id="ARBA00023015"/>
    </source>
</evidence>
<dbReference type="PROSITE" id="PS50931">
    <property type="entry name" value="HTH_LYSR"/>
    <property type="match status" value="1"/>
</dbReference>
<dbReference type="InterPro" id="IPR037424">
    <property type="entry name" value="NocR_PBP2"/>
</dbReference>
<evidence type="ECO:0000259" key="5">
    <source>
        <dbReference type="PROSITE" id="PS50931"/>
    </source>
</evidence>
<evidence type="ECO:0000313" key="7">
    <source>
        <dbReference type="Proteomes" id="UP001055125"/>
    </source>
</evidence>
<comment type="similarity">
    <text evidence="1">Belongs to the LysR transcriptional regulatory family.</text>
</comment>
<evidence type="ECO:0000313" key="6">
    <source>
        <dbReference type="EMBL" id="GJD93170.1"/>
    </source>
</evidence>
<comment type="caution">
    <text evidence="6">The sequence shown here is derived from an EMBL/GenBank/DDBJ whole genome shotgun (WGS) entry which is preliminary data.</text>
</comment>
<dbReference type="InterPro" id="IPR000847">
    <property type="entry name" value="LysR_HTH_N"/>
</dbReference>
<dbReference type="EMBL" id="BPQP01000006">
    <property type="protein sequence ID" value="GJD93170.1"/>
    <property type="molecule type" value="Genomic_DNA"/>
</dbReference>
<dbReference type="InterPro" id="IPR036390">
    <property type="entry name" value="WH_DNA-bd_sf"/>
</dbReference>
<keyword evidence="3" id="KW-0238">DNA-binding</keyword>
<dbReference type="Gene3D" id="3.40.190.10">
    <property type="entry name" value="Periplasmic binding protein-like II"/>
    <property type="match status" value="2"/>
</dbReference>
<protein>
    <submittedName>
        <fullName evidence="6">Octopine catabolism/uptake operon regulatory protein OccR</fullName>
    </submittedName>
</protein>
<keyword evidence="7" id="KW-1185">Reference proteome</keyword>
<dbReference type="CDD" id="cd08415">
    <property type="entry name" value="PBP2_LysR_opines_like"/>
    <property type="match status" value="1"/>
</dbReference>
<organism evidence="6 7">
    <name type="scientific">Methylobacterium iners</name>
    <dbReference type="NCBI Taxonomy" id="418707"/>
    <lineage>
        <taxon>Bacteria</taxon>
        <taxon>Pseudomonadati</taxon>
        <taxon>Pseudomonadota</taxon>
        <taxon>Alphaproteobacteria</taxon>
        <taxon>Hyphomicrobiales</taxon>
        <taxon>Methylobacteriaceae</taxon>
        <taxon>Methylobacterium</taxon>
    </lineage>
</organism>